<dbReference type="InParanoid" id="A0A080WDV6"/>
<reference evidence="3" key="1">
    <citation type="journal article" date="2012" name="MBio">
        <title>Comparative genome analysis of Trichophyton rubrum and related dermatophytes reveals candidate genes involved in infection.</title>
        <authorList>
            <person name="Martinez D.A."/>
            <person name="Oliver B.G."/>
            <person name="Graeser Y."/>
            <person name="Goldberg J.M."/>
            <person name="Li W."/>
            <person name="Martinez-Rossi N.M."/>
            <person name="Monod M."/>
            <person name="Shelest E."/>
            <person name="Barton R.C."/>
            <person name="Birch E."/>
            <person name="Brakhage A.A."/>
            <person name="Chen Z."/>
            <person name="Gurr S.J."/>
            <person name="Heiman D."/>
            <person name="Heitman J."/>
            <person name="Kosti I."/>
            <person name="Rossi A."/>
            <person name="Saif S."/>
            <person name="Samalova M."/>
            <person name="Saunders C.W."/>
            <person name="Shea T."/>
            <person name="Summerbell R.C."/>
            <person name="Xu J."/>
            <person name="Young S."/>
            <person name="Zeng Q."/>
            <person name="Birren B.W."/>
            <person name="Cuomo C.A."/>
            <person name="White T.C."/>
        </authorList>
    </citation>
    <scope>NUCLEOTIDE SEQUENCE [LARGE SCALE GENOMIC DNA]</scope>
    <source>
        <strain evidence="3">ATCC MYA-4607 / CBS 118892</strain>
    </source>
</reference>
<keyword evidence="1" id="KW-0472">Membrane</keyword>
<evidence type="ECO:0000256" key="1">
    <source>
        <dbReference type="SAM" id="Phobius"/>
    </source>
</evidence>
<accession>A0A080WDV6</accession>
<organism evidence="2 3">
    <name type="scientific">Trichophyton rubrum (strain ATCC MYA-4607 / CBS 118892)</name>
    <name type="common">Athlete's foot fungus</name>
    <dbReference type="NCBI Taxonomy" id="559305"/>
    <lineage>
        <taxon>Eukaryota</taxon>
        <taxon>Fungi</taxon>
        <taxon>Dikarya</taxon>
        <taxon>Ascomycota</taxon>
        <taxon>Pezizomycotina</taxon>
        <taxon>Eurotiomycetes</taxon>
        <taxon>Eurotiomycetidae</taxon>
        <taxon>Onygenales</taxon>
        <taxon>Arthrodermataceae</taxon>
        <taxon>Trichophyton</taxon>
    </lineage>
</organism>
<feature type="transmembrane region" description="Helical" evidence="1">
    <location>
        <begin position="92"/>
        <end position="111"/>
    </location>
</feature>
<name>A0A080WDV6_TRIRC</name>
<keyword evidence="1" id="KW-0812">Transmembrane</keyword>
<dbReference type="Proteomes" id="UP000008864">
    <property type="component" value="Unassembled WGS sequence"/>
</dbReference>
<dbReference type="VEuPathDB" id="FungiDB:TERG_11587"/>
<feature type="transmembrane region" description="Helical" evidence="1">
    <location>
        <begin position="50"/>
        <end position="72"/>
    </location>
</feature>
<dbReference type="HOGENOM" id="CLU_2063157_0_0_1"/>
<dbReference type="AlphaFoldDB" id="A0A080WDV6"/>
<gene>
    <name evidence="2" type="ORF">TERG_11587</name>
</gene>
<keyword evidence="3" id="KW-1185">Reference proteome</keyword>
<evidence type="ECO:0000313" key="2">
    <source>
        <dbReference type="EMBL" id="KFL60271.1"/>
    </source>
</evidence>
<evidence type="ECO:0000313" key="3">
    <source>
        <dbReference type="Proteomes" id="UP000008864"/>
    </source>
</evidence>
<protein>
    <submittedName>
        <fullName evidence="2">Uncharacterized protein</fullName>
    </submittedName>
</protein>
<dbReference type="EMBL" id="GG700648">
    <property type="protein sequence ID" value="KFL60271.1"/>
    <property type="molecule type" value="Genomic_DNA"/>
</dbReference>
<dbReference type="RefSeq" id="XP_047605140.1">
    <property type="nucleotide sequence ID" value="XM_047750681.1"/>
</dbReference>
<dbReference type="GeneID" id="71777010"/>
<keyword evidence="1" id="KW-1133">Transmembrane helix</keyword>
<sequence>MLRKETVRRPRPRSWYSSADLSFTLSVTANSSPTFRSGLLPSTVLGRRIVLGKLGIVEFPVGTCSMPLMITVADSLNAMPPGGPSSLIFPSLFALDAAVWLFCPSLLSALVSGCSPSGK</sequence>
<proteinExistence type="predicted"/>